<sequence>MDGRVDQEKQLARLNSSASVSDLSEALSDMSLSTSPGSGDVIAQEIKSLPSNPSYDRHDKTAEEEVSTPPVMPRKRLVVRQLSSNPYLASAEMSPSDDHPLIVGSHSYAAGESRFYHNSDDFSEKESVDLYNRSNSYPLTSDCVEETDGEDEEEEEDDEGEVKTKISHTVGDLANKLWNCNLGQRSNSGDSENFEYSDLNDLNFKSKFSKIERDNGDRKEGSQTRCTNAPTSVAISTSPPGFVESNEHDNDYMPVNGHNHKQERQNSSYQCSFQSSPRQQHHQYQQQRYYGQLHHNNVHQSALNQQPLSQANHKPNSECMLGSSRSKRNGHTNQKNCSVSESFNKEADATSSCSDSHAINKQQSRILEVNAWGHFYRQHEHHYKYRRSHYSSDSEDETAPHPYSNGKGYHSKQARAQYHQHHCRHPAQQRSRQHSPSQHKDNVSNTSQAMQTTVDPAEGSHPGLKPIEFRDRFQTVKRWFSECNDGQKNLVLKGLLTPADLLAEAEVHEAKQHYIFASEGKKRSERSKHSHSSSSSEKSKPNQEELDITVIKEQFQSLMALAPVVEEIKSAYDAYNDSIQHSELDQDDSAHYVTLPSELGLNGAIRQRSCQDAPSHFSEMIYNNKRPRSLNKGSDHCIILTSALGLNDAISHPLEMTLNMSCQGAPSHPSEMTYSNKMPRPSATEARRKMLIPRS</sequence>
<feature type="compositionally biased region" description="Polar residues" evidence="1">
    <location>
        <begin position="664"/>
        <end position="676"/>
    </location>
</feature>
<feature type="compositionally biased region" description="Polar residues" evidence="1">
    <location>
        <begin position="265"/>
        <end position="278"/>
    </location>
</feature>
<evidence type="ECO:0000313" key="3">
    <source>
        <dbReference type="Proteomes" id="UP000735302"/>
    </source>
</evidence>
<comment type="caution">
    <text evidence="2">The sequence shown here is derived from an EMBL/GenBank/DDBJ whole genome shotgun (WGS) entry which is preliminary data.</text>
</comment>
<evidence type="ECO:0000256" key="1">
    <source>
        <dbReference type="SAM" id="MobiDB-lite"/>
    </source>
</evidence>
<feature type="region of interest" description="Disordered" evidence="1">
    <location>
        <begin position="133"/>
        <end position="164"/>
    </location>
</feature>
<feature type="region of interest" description="Disordered" evidence="1">
    <location>
        <begin position="387"/>
        <end position="466"/>
    </location>
</feature>
<feature type="compositionally biased region" description="Polar residues" evidence="1">
    <location>
        <begin position="443"/>
        <end position="454"/>
    </location>
</feature>
<accession>A0AAV4C8D4</accession>
<feature type="compositionally biased region" description="Polar residues" evidence="1">
    <location>
        <begin position="13"/>
        <end position="22"/>
    </location>
</feature>
<feature type="region of interest" description="Disordered" evidence="1">
    <location>
        <begin position="307"/>
        <end position="338"/>
    </location>
</feature>
<proteinExistence type="predicted"/>
<feature type="compositionally biased region" description="Basic residues" evidence="1">
    <location>
        <begin position="409"/>
        <end position="433"/>
    </location>
</feature>
<feature type="compositionally biased region" description="Basic and acidic residues" evidence="1">
    <location>
        <begin position="1"/>
        <end position="11"/>
    </location>
</feature>
<feature type="region of interest" description="Disordered" evidence="1">
    <location>
        <begin position="1"/>
        <end position="76"/>
    </location>
</feature>
<feature type="region of interest" description="Disordered" evidence="1">
    <location>
        <begin position="518"/>
        <end position="544"/>
    </location>
</feature>
<feature type="compositionally biased region" description="Acidic residues" evidence="1">
    <location>
        <begin position="143"/>
        <end position="160"/>
    </location>
</feature>
<name>A0AAV4C8D4_9GAST</name>
<dbReference type="Proteomes" id="UP000735302">
    <property type="component" value="Unassembled WGS sequence"/>
</dbReference>
<dbReference type="EMBL" id="BLXT01005946">
    <property type="protein sequence ID" value="GFO27783.1"/>
    <property type="molecule type" value="Genomic_DNA"/>
</dbReference>
<organism evidence="2 3">
    <name type="scientific">Plakobranchus ocellatus</name>
    <dbReference type="NCBI Taxonomy" id="259542"/>
    <lineage>
        <taxon>Eukaryota</taxon>
        <taxon>Metazoa</taxon>
        <taxon>Spiralia</taxon>
        <taxon>Lophotrochozoa</taxon>
        <taxon>Mollusca</taxon>
        <taxon>Gastropoda</taxon>
        <taxon>Heterobranchia</taxon>
        <taxon>Euthyneura</taxon>
        <taxon>Panpulmonata</taxon>
        <taxon>Sacoglossa</taxon>
        <taxon>Placobranchoidea</taxon>
        <taxon>Plakobranchidae</taxon>
        <taxon>Plakobranchus</taxon>
    </lineage>
</organism>
<dbReference type="AlphaFoldDB" id="A0AAV4C8D4"/>
<feature type="compositionally biased region" description="Polar residues" evidence="1">
    <location>
        <begin position="223"/>
        <end position="239"/>
    </location>
</feature>
<gene>
    <name evidence="2" type="ORF">PoB_005428800</name>
</gene>
<evidence type="ECO:0000313" key="2">
    <source>
        <dbReference type="EMBL" id="GFO27783.1"/>
    </source>
</evidence>
<keyword evidence="3" id="KW-1185">Reference proteome</keyword>
<feature type="region of interest" description="Disordered" evidence="1">
    <location>
        <begin position="210"/>
        <end position="286"/>
    </location>
</feature>
<protein>
    <submittedName>
        <fullName evidence="2">F-box/WD repeat-containing protein 7</fullName>
    </submittedName>
</protein>
<feature type="compositionally biased region" description="Basic and acidic residues" evidence="1">
    <location>
        <begin position="210"/>
        <end position="222"/>
    </location>
</feature>
<reference evidence="2 3" key="1">
    <citation type="journal article" date="2021" name="Elife">
        <title>Chloroplast acquisition without the gene transfer in kleptoplastic sea slugs, Plakobranchus ocellatus.</title>
        <authorList>
            <person name="Maeda T."/>
            <person name="Takahashi S."/>
            <person name="Yoshida T."/>
            <person name="Shimamura S."/>
            <person name="Takaki Y."/>
            <person name="Nagai Y."/>
            <person name="Toyoda A."/>
            <person name="Suzuki Y."/>
            <person name="Arimoto A."/>
            <person name="Ishii H."/>
            <person name="Satoh N."/>
            <person name="Nishiyama T."/>
            <person name="Hasebe M."/>
            <person name="Maruyama T."/>
            <person name="Minagawa J."/>
            <person name="Obokata J."/>
            <person name="Shigenobu S."/>
        </authorList>
    </citation>
    <scope>NUCLEOTIDE SEQUENCE [LARGE SCALE GENOMIC DNA]</scope>
</reference>
<feature type="region of interest" description="Disordered" evidence="1">
    <location>
        <begin position="664"/>
        <end position="695"/>
    </location>
</feature>